<dbReference type="Proteomes" id="UP001162992">
    <property type="component" value="Chromosome 13"/>
</dbReference>
<evidence type="ECO:0000313" key="1">
    <source>
        <dbReference type="EMBL" id="KAJ7533516.1"/>
    </source>
</evidence>
<accession>A0ACC2BUQ1</accession>
<keyword evidence="2" id="KW-1185">Reference proteome</keyword>
<sequence>MGRKLFVEVCSAHNLMPKNGQGSASPYCILDFDGQRRKTKVKNNDLNPVWNERFEFSVSDPSEMQVEALDIHVYSERRNGNKDNFLGKVRIHGSSFVKRGEEAIVSYPLEKRNLFSHVKGELRLKIWYADDQNTGAKPQKEEKKEPSTPATVMFSGNNNEPPKKQEKIEKEEKKVNSATVVPASEYVLRDTAPNLALMSGEKSSSYNLVETMEYLFARVVKARALAAKDVTGSSDPYVKVKVGEGRAAQTRTLPKSLNPEWNQVFAFGKEKVQGPTMEITVWDEDKTSKDDFLGAVTFELSEIPTRVPPDSPLAPTWYKLEEKKGESRVKGEIMLAVWWGTQADEAFSEAWQSDTGGFIHTRSKVYLSPKLWYLRVNVIEAQDLIPADKNRFPEVSVKAQLGTTQMLKTKVAANRSTSPFWNEDLLFVAAEPFEEALVLAVEDRVGPSKDELLGTVRIVLNSVERRVDSRLVTSRWYNLEKNGDKPFRGRIHLRVCFDGGYHVMDESSNHISDVRPTARQLWKQSLGVLELGVLSGKNFIPMKTRDGRGTTDAYCVAKYGQKWVRTRTIIDSFSPKWNEQYTWEVYDPCTVITIAVFDNHHLQNNVAEKAGGAKDMRIGKVRIRLSTLESDRVYTNAYPLLVLQPSGVKKMGEIELAVRFSCNSLLNVLQIYFRPPLPKMHYLHPLGVTQLDNLRNAAIRLVSMRLTRSEPPLRQEAVQYMLDTDSHMWSMRRSKVNYFRLLGVLSGPIAVVKWFNDVCNWKNPVTTVLVHVLFLILVWYPELILPTLFLYMFLIGAWHYRIRPRSPSSMDAKLSQAEHVEPDELDEEFDSVPTSKGPEIIKVRYEKLRLVASRMQAVAGDLASQGERINALLSWRDPRATVIFITFCLLAAIILYVTPFKIIAVVLGLYVLRHPRFRNRIPSVPMNFFRRMPSLADRIL</sequence>
<gene>
    <name evidence="1" type="ORF">O6H91_13G053100</name>
</gene>
<proteinExistence type="predicted"/>
<dbReference type="EMBL" id="CM055104">
    <property type="protein sequence ID" value="KAJ7533516.1"/>
    <property type="molecule type" value="Genomic_DNA"/>
</dbReference>
<name>A0ACC2BUQ1_DIPCM</name>
<evidence type="ECO:0000313" key="2">
    <source>
        <dbReference type="Proteomes" id="UP001162992"/>
    </source>
</evidence>
<organism evidence="1 2">
    <name type="scientific">Diphasiastrum complanatum</name>
    <name type="common">Issler's clubmoss</name>
    <name type="synonym">Lycopodium complanatum</name>
    <dbReference type="NCBI Taxonomy" id="34168"/>
    <lineage>
        <taxon>Eukaryota</taxon>
        <taxon>Viridiplantae</taxon>
        <taxon>Streptophyta</taxon>
        <taxon>Embryophyta</taxon>
        <taxon>Tracheophyta</taxon>
        <taxon>Lycopodiopsida</taxon>
        <taxon>Lycopodiales</taxon>
        <taxon>Lycopodiaceae</taxon>
        <taxon>Lycopodioideae</taxon>
        <taxon>Diphasiastrum</taxon>
    </lineage>
</organism>
<comment type="caution">
    <text evidence="1">The sequence shown here is derived from an EMBL/GenBank/DDBJ whole genome shotgun (WGS) entry which is preliminary data.</text>
</comment>
<reference evidence="2" key="1">
    <citation type="journal article" date="2024" name="Proc. Natl. Acad. Sci. U.S.A.">
        <title>Extraordinary preservation of gene collinearity over three hundred million years revealed in homosporous lycophytes.</title>
        <authorList>
            <person name="Li C."/>
            <person name="Wickell D."/>
            <person name="Kuo L.Y."/>
            <person name="Chen X."/>
            <person name="Nie B."/>
            <person name="Liao X."/>
            <person name="Peng D."/>
            <person name="Ji J."/>
            <person name="Jenkins J."/>
            <person name="Williams M."/>
            <person name="Shu S."/>
            <person name="Plott C."/>
            <person name="Barry K."/>
            <person name="Rajasekar S."/>
            <person name="Grimwood J."/>
            <person name="Han X."/>
            <person name="Sun S."/>
            <person name="Hou Z."/>
            <person name="He W."/>
            <person name="Dai G."/>
            <person name="Sun C."/>
            <person name="Schmutz J."/>
            <person name="Leebens-Mack J.H."/>
            <person name="Li F.W."/>
            <person name="Wang L."/>
        </authorList>
    </citation>
    <scope>NUCLEOTIDE SEQUENCE [LARGE SCALE GENOMIC DNA]</scope>
    <source>
        <strain evidence="2">cv. PW_Plant_1</strain>
    </source>
</reference>
<protein>
    <submittedName>
        <fullName evidence="1">Uncharacterized protein</fullName>
    </submittedName>
</protein>